<reference evidence="12" key="1">
    <citation type="submission" date="2020-04" db="EMBL/GenBank/DDBJ databases">
        <authorList>
            <person name="Zhang T."/>
        </authorList>
    </citation>
    <scope>NUCLEOTIDE SEQUENCE</scope>
    <source>
        <strain evidence="12">HKST-UBA80</strain>
    </source>
</reference>
<dbReference type="HAMAP" id="MF_00041">
    <property type="entry name" value="Cys_tRNA_synth"/>
    <property type="match status" value="1"/>
</dbReference>
<dbReference type="PRINTS" id="PR00983">
    <property type="entry name" value="TRNASYNTHCYS"/>
</dbReference>
<dbReference type="PANTHER" id="PTHR10890">
    <property type="entry name" value="CYSTEINYL-TRNA SYNTHETASE"/>
    <property type="match status" value="1"/>
</dbReference>
<dbReference type="GO" id="GO:0005829">
    <property type="term" value="C:cytosol"/>
    <property type="evidence" value="ECO:0007669"/>
    <property type="project" value="TreeGrafter"/>
</dbReference>
<name>A0A955IVY9_UNCKA</name>
<dbReference type="InterPro" id="IPR015803">
    <property type="entry name" value="Cys-tRNA-ligase"/>
</dbReference>
<dbReference type="AlphaFoldDB" id="A0A955IVY9"/>
<keyword evidence="4 9" id="KW-0547">Nucleotide-binding</keyword>
<dbReference type="Pfam" id="PF23493">
    <property type="entry name" value="CysS_C"/>
    <property type="match status" value="1"/>
</dbReference>
<dbReference type="InterPro" id="IPR056411">
    <property type="entry name" value="CysS_C"/>
</dbReference>
<comment type="subunit">
    <text evidence="1 9">Monomer.</text>
</comment>
<dbReference type="GO" id="GO:0005524">
    <property type="term" value="F:ATP binding"/>
    <property type="evidence" value="ECO:0007669"/>
    <property type="project" value="UniProtKB-UniRule"/>
</dbReference>
<feature type="short sequence motif" description="'KMSKS' region" evidence="9">
    <location>
        <begin position="277"/>
        <end position="281"/>
    </location>
</feature>
<dbReference type="EMBL" id="JAGQNY010000004">
    <property type="protein sequence ID" value="MCA9301966.1"/>
    <property type="molecule type" value="Genomic_DNA"/>
</dbReference>
<organism evidence="12 13">
    <name type="scientific">candidate division WWE3 bacterium</name>
    <dbReference type="NCBI Taxonomy" id="2053526"/>
    <lineage>
        <taxon>Bacteria</taxon>
        <taxon>Katanobacteria</taxon>
    </lineage>
</organism>
<protein>
    <recommendedName>
        <fullName evidence="9">Cysteine--tRNA ligase</fullName>
        <ecNumber evidence="9">6.1.1.16</ecNumber>
    </recommendedName>
    <alternativeName>
        <fullName evidence="9">Cysteinyl-tRNA synthetase</fullName>
        <shortName evidence="9">CysRS</shortName>
    </alternativeName>
</protein>
<keyword evidence="3 9" id="KW-0479">Metal-binding</keyword>
<dbReference type="EC" id="6.1.1.16" evidence="9"/>
<dbReference type="Pfam" id="PF01406">
    <property type="entry name" value="tRNA-synt_1e"/>
    <property type="match status" value="1"/>
</dbReference>
<feature type="short sequence motif" description="'HIGH' region" evidence="9">
    <location>
        <begin position="30"/>
        <end position="40"/>
    </location>
</feature>
<evidence type="ECO:0000256" key="4">
    <source>
        <dbReference type="ARBA" id="ARBA00022741"/>
    </source>
</evidence>
<evidence type="ECO:0000256" key="2">
    <source>
        <dbReference type="ARBA" id="ARBA00022598"/>
    </source>
</evidence>
<dbReference type="PANTHER" id="PTHR10890:SF3">
    <property type="entry name" value="CYSTEINE--TRNA LIGASE, CYTOPLASMIC"/>
    <property type="match status" value="1"/>
</dbReference>
<dbReference type="InterPro" id="IPR032678">
    <property type="entry name" value="tRNA-synt_1_cat_dom"/>
</dbReference>
<comment type="catalytic activity">
    <reaction evidence="9">
        <text>tRNA(Cys) + L-cysteine + ATP = L-cysteinyl-tRNA(Cys) + AMP + diphosphate</text>
        <dbReference type="Rhea" id="RHEA:17773"/>
        <dbReference type="Rhea" id="RHEA-COMP:9661"/>
        <dbReference type="Rhea" id="RHEA-COMP:9679"/>
        <dbReference type="ChEBI" id="CHEBI:30616"/>
        <dbReference type="ChEBI" id="CHEBI:33019"/>
        <dbReference type="ChEBI" id="CHEBI:35235"/>
        <dbReference type="ChEBI" id="CHEBI:78442"/>
        <dbReference type="ChEBI" id="CHEBI:78517"/>
        <dbReference type="ChEBI" id="CHEBI:456215"/>
        <dbReference type="EC" id="6.1.1.16"/>
    </reaction>
</comment>
<proteinExistence type="inferred from homology"/>
<comment type="cofactor">
    <cofactor evidence="9">
        <name>Zn(2+)</name>
        <dbReference type="ChEBI" id="CHEBI:29105"/>
    </cofactor>
    <text evidence="9">Binds 1 zinc ion per subunit.</text>
</comment>
<keyword evidence="2 9" id="KW-0436">Ligase</keyword>
<feature type="binding site" evidence="9">
    <location>
        <position position="280"/>
    </location>
    <ligand>
        <name>ATP</name>
        <dbReference type="ChEBI" id="CHEBI:30616"/>
    </ligand>
</feature>
<keyword evidence="8 9" id="KW-0030">Aminoacyl-tRNA synthetase</keyword>
<keyword evidence="7 9" id="KW-0648">Protein biosynthesis</keyword>
<dbReference type="GO" id="GO:0008270">
    <property type="term" value="F:zinc ion binding"/>
    <property type="evidence" value="ECO:0007669"/>
    <property type="project" value="UniProtKB-UniRule"/>
</dbReference>
<feature type="domain" description="tRNA synthetases class I catalytic" evidence="10">
    <location>
        <begin position="15"/>
        <end position="325"/>
    </location>
</feature>
<evidence type="ECO:0000313" key="12">
    <source>
        <dbReference type="EMBL" id="MCA9301966.1"/>
    </source>
</evidence>
<keyword evidence="9" id="KW-0963">Cytoplasm</keyword>
<dbReference type="InterPro" id="IPR014729">
    <property type="entry name" value="Rossmann-like_a/b/a_fold"/>
</dbReference>
<dbReference type="InterPro" id="IPR009080">
    <property type="entry name" value="tRNAsynth_Ia_anticodon-bd"/>
</dbReference>
<feature type="binding site" evidence="9">
    <location>
        <position position="245"/>
    </location>
    <ligand>
        <name>Zn(2+)</name>
        <dbReference type="ChEBI" id="CHEBI:29105"/>
    </ligand>
</feature>
<reference evidence="12" key="2">
    <citation type="journal article" date="2021" name="Microbiome">
        <title>Successional dynamics and alternative stable states in a saline activated sludge microbial community over 9 years.</title>
        <authorList>
            <person name="Wang Y."/>
            <person name="Ye J."/>
            <person name="Ju F."/>
            <person name="Liu L."/>
            <person name="Boyd J.A."/>
            <person name="Deng Y."/>
            <person name="Parks D.H."/>
            <person name="Jiang X."/>
            <person name="Yin X."/>
            <person name="Woodcroft B.J."/>
            <person name="Tyson G.W."/>
            <person name="Hugenholtz P."/>
            <person name="Polz M.F."/>
            <person name="Zhang T."/>
        </authorList>
    </citation>
    <scope>NUCLEOTIDE SEQUENCE</scope>
    <source>
        <strain evidence="12">HKST-UBA80</strain>
    </source>
</reference>
<comment type="caution">
    <text evidence="12">The sequence shown here is derived from an EMBL/GenBank/DDBJ whole genome shotgun (WGS) entry which is preliminary data.</text>
</comment>
<evidence type="ECO:0000256" key="5">
    <source>
        <dbReference type="ARBA" id="ARBA00022833"/>
    </source>
</evidence>
<comment type="similarity">
    <text evidence="9">Belongs to the class-I aminoacyl-tRNA synthetase family.</text>
</comment>
<keyword evidence="6 9" id="KW-0067">ATP-binding</keyword>
<dbReference type="SUPFAM" id="SSF47323">
    <property type="entry name" value="Anticodon-binding domain of a subclass of class I aminoacyl-tRNA synthetases"/>
    <property type="match status" value="1"/>
</dbReference>
<dbReference type="GO" id="GO:0006423">
    <property type="term" value="P:cysteinyl-tRNA aminoacylation"/>
    <property type="evidence" value="ECO:0007669"/>
    <property type="project" value="UniProtKB-UniRule"/>
</dbReference>
<dbReference type="CDD" id="cd00672">
    <property type="entry name" value="CysRS_core"/>
    <property type="match status" value="1"/>
</dbReference>
<accession>A0A955IVY9</accession>
<gene>
    <name evidence="9 12" type="primary">cysS</name>
    <name evidence="12" type="ORF">KDA10_01180</name>
</gene>
<evidence type="ECO:0000256" key="7">
    <source>
        <dbReference type="ARBA" id="ARBA00022917"/>
    </source>
</evidence>
<dbReference type="GO" id="GO:0004817">
    <property type="term" value="F:cysteine-tRNA ligase activity"/>
    <property type="evidence" value="ECO:0007669"/>
    <property type="project" value="UniProtKB-UniRule"/>
</dbReference>
<dbReference type="Gene3D" id="3.40.50.620">
    <property type="entry name" value="HUPs"/>
    <property type="match status" value="1"/>
</dbReference>
<dbReference type="NCBIfam" id="TIGR00435">
    <property type="entry name" value="cysS"/>
    <property type="match status" value="1"/>
</dbReference>
<evidence type="ECO:0000313" key="13">
    <source>
        <dbReference type="Proteomes" id="UP000714817"/>
    </source>
</evidence>
<evidence type="ECO:0000256" key="1">
    <source>
        <dbReference type="ARBA" id="ARBA00011245"/>
    </source>
</evidence>
<dbReference type="InterPro" id="IPR024909">
    <property type="entry name" value="Cys-tRNA/MSH_ligase"/>
</dbReference>
<dbReference type="Gene3D" id="1.20.120.1910">
    <property type="entry name" value="Cysteine-tRNA ligase, C-terminal anti-codon recognition domain"/>
    <property type="match status" value="1"/>
</dbReference>
<evidence type="ECO:0000256" key="9">
    <source>
        <dbReference type="HAMAP-Rule" id="MF_00041"/>
    </source>
</evidence>
<sequence>MIKIYNSLTKKVEDFKPIHEGTVSMYTCGPTVYSYAHIGNFRTYVSADIIYRTFLVNDYKVRYIINLTDVGHLSDDADDGDDKVEKMAKEEGKSARDITDFYIKRFLIDYEKLRIIKPKKFTRATEYIKEQVSLVSELEKRGYTYRTSDGVYFDTSRFEKYGELSGHFAEDILEGARVEINPEKRNPTDFALWKLSPKDEKRWQEWESPWGIGFPGWHIECSAMALKELGQTIDVHLGGEDLLMHHQNEIAQSECATGKEFVHYWMHAAFLKIDGGKMSKSLNNMYTLEDIEAKGFDPLSLRYFYLSGHYRTSLNFTWEALQSAQTALKKLYQVVEGYSPIQEETFAKDYLSRFMDVVNNDFNMPQALATMWDLLKSDVSEQTKICTLLKMDEVLGLDIESHVGMTIPEEIVNLAETRNTYRRNGIWDKADQLRKQLEASGYLVEDRGDSYKIRRRI</sequence>
<feature type="binding site" evidence="9">
    <location>
        <position position="221"/>
    </location>
    <ligand>
        <name>Zn(2+)</name>
        <dbReference type="ChEBI" id="CHEBI:29105"/>
    </ligand>
</feature>
<feature type="binding site" evidence="9">
    <location>
        <position position="28"/>
    </location>
    <ligand>
        <name>Zn(2+)</name>
        <dbReference type="ChEBI" id="CHEBI:29105"/>
    </ligand>
</feature>
<dbReference type="Proteomes" id="UP000714817">
    <property type="component" value="Unassembled WGS sequence"/>
</dbReference>
<comment type="subcellular location">
    <subcellularLocation>
        <location evidence="9">Cytoplasm</location>
    </subcellularLocation>
</comment>
<evidence type="ECO:0000259" key="11">
    <source>
        <dbReference type="Pfam" id="PF23493"/>
    </source>
</evidence>
<feature type="domain" description="Cysteinyl-tRNA ligase anticodon binding" evidence="11">
    <location>
        <begin position="408"/>
        <end position="454"/>
    </location>
</feature>
<evidence type="ECO:0000256" key="8">
    <source>
        <dbReference type="ARBA" id="ARBA00023146"/>
    </source>
</evidence>
<evidence type="ECO:0000259" key="10">
    <source>
        <dbReference type="Pfam" id="PF01406"/>
    </source>
</evidence>
<keyword evidence="5 9" id="KW-0862">Zinc</keyword>
<dbReference type="SUPFAM" id="SSF52374">
    <property type="entry name" value="Nucleotidylyl transferase"/>
    <property type="match status" value="1"/>
</dbReference>
<evidence type="ECO:0000256" key="6">
    <source>
        <dbReference type="ARBA" id="ARBA00022840"/>
    </source>
</evidence>
<feature type="binding site" evidence="9">
    <location>
        <position position="249"/>
    </location>
    <ligand>
        <name>Zn(2+)</name>
        <dbReference type="ChEBI" id="CHEBI:29105"/>
    </ligand>
</feature>
<evidence type="ECO:0000256" key="3">
    <source>
        <dbReference type="ARBA" id="ARBA00022723"/>
    </source>
</evidence>